<keyword evidence="4" id="KW-1185">Reference proteome</keyword>
<dbReference type="EMBL" id="JBIEKR010000012">
    <property type="protein sequence ID" value="MFG6273988.1"/>
    <property type="molecule type" value="Genomic_DNA"/>
</dbReference>
<protein>
    <recommendedName>
        <fullName evidence="5">Chemotaxis protein</fullName>
    </recommendedName>
</protein>
<sequence length="152" mass="16705">MSYLPQIKEEVDAFVKKNKTVIIAIVLCGILACFGAWLLCRYYDRSAASDYRNVTDTVQQIERDNQSARSDIGHAAGSIERAEKQLNRATTALDQAAGTATKLQKSAAGNETKLDECQRLVDEGRRNIEEAKSIFADVDQANKSHGTQTGSH</sequence>
<keyword evidence="2" id="KW-0472">Membrane</keyword>
<evidence type="ECO:0000313" key="4">
    <source>
        <dbReference type="Proteomes" id="UP001605989"/>
    </source>
</evidence>
<evidence type="ECO:0000313" key="3">
    <source>
        <dbReference type="EMBL" id="MFG6273988.1"/>
    </source>
</evidence>
<dbReference type="SUPFAM" id="SSF57997">
    <property type="entry name" value="Tropomyosin"/>
    <property type="match status" value="1"/>
</dbReference>
<proteinExistence type="predicted"/>
<keyword evidence="2" id="KW-0812">Transmembrane</keyword>
<evidence type="ECO:0000256" key="2">
    <source>
        <dbReference type="SAM" id="Phobius"/>
    </source>
</evidence>
<comment type="caution">
    <text evidence="3">The sequence shown here is derived from an EMBL/GenBank/DDBJ whole genome shotgun (WGS) entry which is preliminary data.</text>
</comment>
<accession>A0ABW7DRI2</accession>
<reference evidence="3 4" key="1">
    <citation type="submission" date="2024-10" db="EMBL/GenBank/DDBJ databases">
        <authorList>
            <person name="Sang B.-I."/>
            <person name="Prabhaharan D."/>
        </authorList>
    </citation>
    <scope>NUCLEOTIDE SEQUENCE [LARGE SCALE GENOMIC DNA]</scope>
    <source>
        <strain evidence="3 4">MH</strain>
    </source>
</reference>
<feature type="transmembrane region" description="Helical" evidence="2">
    <location>
        <begin position="20"/>
        <end position="40"/>
    </location>
</feature>
<keyword evidence="2" id="KW-1133">Transmembrane helix</keyword>
<gene>
    <name evidence="3" type="ORF">ACGTZG_12415</name>
</gene>
<feature type="region of interest" description="Disordered" evidence="1">
    <location>
        <begin position="132"/>
        <end position="152"/>
    </location>
</feature>
<evidence type="ECO:0000256" key="1">
    <source>
        <dbReference type="SAM" id="MobiDB-lite"/>
    </source>
</evidence>
<dbReference type="Proteomes" id="UP001605989">
    <property type="component" value="Unassembled WGS sequence"/>
</dbReference>
<name>A0ABW7DRI2_9FIRM</name>
<organism evidence="3 4">
    <name type="scientific">Megasphaera hexanoica</name>
    <dbReference type="NCBI Taxonomy" id="1675036"/>
    <lineage>
        <taxon>Bacteria</taxon>
        <taxon>Bacillati</taxon>
        <taxon>Bacillota</taxon>
        <taxon>Negativicutes</taxon>
        <taxon>Veillonellales</taxon>
        <taxon>Veillonellaceae</taxon>
        <taxon>Megasphaera</taxon>
    </lineage>
</organism>
<evidence type="ECO:0008006" key="5">
    <source>
        <dbReference type="Google" id="ProtNLM"/>
    </source>
</evidence>
<feature type="compositionally biased region" description="Polar residues" evidence="1">
    <location>
        <begin position="141"/>
        <end position="152"/>
    </location>
</feature>
<dbReference type="RefSeq" id="WP_162816225.1">
    <property type="nucleotide sequence ID" value="NZ_CP011940.1"/>
</dbReference>